<dbReference type="EMBL" id="JANPWB010000003">
    <property type="protein sequence ID" value="KAJ1196433.1"/>
    <property type="molecule type" value="Genomic_DNA"/>
</dbReference>
<keyword evidence="2" id="KW-0489">Methyltransferase</keyword>
<evidence type="ECO:0000256" key="4">
    <source>
        <dbReference type="ARBA" id="ARBA00022691"/>
    </source>
</evidence>
<dbReference type="PROSITE" id="PS51681">
    <property type="entry name" value="SAM_MT_NNMT_PNMT_TEMT"/>
    <property type="match status" value="1"/>
</dbReference>
<evidence type="ECO:0000256" key="3">
    <source>
        <dbReference type="ARBA" id="ARBA00022679"/>
    </source>
</evidence>
<reference evidence="5" key="1">
    <citation type="journal article" date="2022" name="bioRxiv">
        <title>Sequencing and chromosome-scale assembly of the giantPleurodeles waltlgenome.</title>
        <authorList>
            <person name="Brown T."/>
            <person name="Elewa A."/>
            <person name="Iarovenko S."/>
            <person name="Subramanian E."/>
            <person name="Araus A.J."/>
            <person name="Petzold A."/>
            <person name="Susuki M."/>
            <person name="Suzuki K.-i.T."/>
            <person name="Hayashi T."/>
            <person name="Toyoda A."/>
            <person name="Oliveira C."/>
            <person name="Osipova E."/>
            <person name="Leigh N.D."/>
            <person name="Simon A."/>
            <person name="Yun M.H."/>
        </authorList>
    </citation>
    <scope>NUCLEOTIDE SEQUENCE</scope>
    <source>
        <strain evidence="5">20211129_DDA</strain>
        <tissue evidence="5">Liver</tissue>
    </source>
</reference>
<dbReference type="InterPro" id="IPR000940">
    <property type="entry name" value="NNMT_TEMT_trans"/>
</dbReference>
<comment type="similarity">
    <text evidence="1">Belongs to the class I-like SAM-binding methyltransferase superfamily. NNMT/PNMT/TEMT family.</text>
</comment>
<dbReference type="Pfam" id="PF01234">
    <property type="entry name" value="NNMT_PNMT_TEMT"/>
    <property type="match status" value="1"/>
</dbReference>
<dbReference type="SUPFAM" id="SSF53335">
    <property type="entry name" value="S-adenosyl-L-methionine-dependent methyltransferases"/>
    <property type="match status" value="1"/>
</dbReference>
<dbReference type="GO" id="GO:0005829">
    <property type="term" value="C:cytosol"/>
    <property type="evidence" value="ECO:0007669"/>
    <property type="project" value="TreeGrafter"/>
</dbReference>
<name>A0AAV7V8K5_PLEWA</name>
<keyword evidence="4" id="KW-0949">S-adenosyl-L-methionine</keyword>
<keyword evidence="6" id="KW-1185">Reference proteome</keyword>
<dbReference type="PANTHER" id="PTHR10867:SF32">
    <property type="entry name" value="NICOTINAMIDE N-METHYLTRANSFERASE"/>
    <property type="match status" value="1"/>
</dbReference>
<evidence type="ECO:0000256" key="2">
    <source>
        <dbReference type="ARBA" id="ARBA00022603"/>
    </source>
</evidence>
<organism evidence="5 6">
    <name type="scientific">Pleurodeles waltl</name>
    <name type="common">Iberian ribbed newt</name>
    <dbReference type="NCBI Taxonomy" id="8319"/>
    <lineage>
        <taxon>Eukaryota</taxon>
        <taxon>Metazoa</taxon>
        <taxon>Chordata</taxon>
        <taxon>Craniata</taxon>
        <taxon>Vertebrata</taxon>
        <taxon>Euteleostomi</taxon>
        <taxon>Amphibia</taxon>
        <taxon>Batrachia</taxon>
        <taxon>Caudata</taxon>
        <taxon>Salamandroidea</taxon>
        <taxon>Salamandridae</taxon>
        <taxon>Pleurodelinae</taxon>
        <taxon>Pleurodeles</taxon>
    </lineage>
</organism>
<proteinExistence type="inferred from homology"/>
<dbReference type="Proteomes" id="UP001066276">
    <property type="component" value="Chromosome 2_1"/>
</dbReference>
<gene>
    <name evidence="5" type="ORF">NDU88_000304</name>
</gene>
<dbReference type="InterPro" id="IPR029063">
    <property type="entry name" value="SAM-dependent_MTases_sf"/>
</dbReference>
<sequence>MIAMSIVPFFQWALPACEYFTDIILSCSTEKCNSEVEKWRTNAPGAMDWTHAAKMICEIEGNGESWIEKQITFQKKIKQVLTYDLSKRNPFSPTVLPQADCLLLPHCLDCHMMTKEGFCSALKNISSQLKKGGHLILILGFEGTFYMVGSCKFPHLALDEGFVKKALGDADYDIKELQLVPRQTESLYDVTDYQGFFYVNACKK</sequence>
<evidence type="ECO:0000256" key="1">
    <source>
        <dbReference type="ARBA" id="ARBA00007996"/>
    </source>
</evidence>
<dbReference type="GO" id="GO:0008170">
    <property type="term" value="F:N-methyltransferase activity"/>
    <property type="evidence" value="ECO:0007669"/>
    <property type="project" value="TreeGrafter"/>
</dbReference>
<dbReference type="AlphaFoldDB" id="A0AAV7V8K5"/>
<evidence type="ECO:0008006" key="7">
    <source>
        <dbReference type="Google" id="ProtNLM"/>
    </source>
</evidence>
<dbReference type="PANTHER" id="PTHR10867">
    <property type="entry name" value="NNMT/PNMT/TEMT FAMILY MEMBER"/>
    <property type="match status" value="1"/>
</dbReference>
<comment type="caution">
    <text evidence="5">The sequence shown here is derived from an EMBL/GenBank/DDBJ whole genome shotgun (WGS) entry which is preliminary data.</text>
</comment>
<dbReference type="Gene3D" id="3.40.50.150">
    <property type="entry name" value="Vaccinia Virus protein VP39"/>
    <property type="match status" value="1"/>
</dbReference>
<dbReference type="GO" id="GO:0032259">
    <property type="term" value="P:methylation"/>
    <property type="evidence" value="ECO:0007669"/>
    <property type="project" value="UniProtKB-KW"/>
</dbReference>
<keyword evidence="3" id="KW-0808">Transferase</keyword>
<accession>A0AAV7V8K5</accession>
<evidence type="ECO:0000313" key="5">
    <source>
        <dbReference type="EMBL" id="KAJ1196433.1"/>
    </source>
</evidence>
<protein>
    <recommendedName>
        <fullName evidence="7">Nicotinamide N-methyltransferase-like</fullName>
    </recommendedName>
</protein>
<evidence type="ECO:0000313" key="6">
    <source>
        <dbReference type="Proteomes" id="UP001066276"/>
    </source>
</evidence>